<proteinExistence type="predicted"/>
<keyword evidence="3" id="KW-0378">Hydrolase</keyword>
<dbReference type="InterPro" id="IPR029058">
    <property type="entry name" value="AB_hydrolase_fold"/>
</dbReference>
<dbReference type="Gene3D" id="3.40.50.1820">
    <property type="entry name" value="alpha/beta hydrolase"/>
    <property type="match status" value="1"/>
</dbReference>
<sequence>MKKILTGFLIMLFTFSLKAQDSTFTEKEIAINNFTEGTLTLPTGNKAQDLVIFVQGSGPTDRNGNSPMAKNDGIKKIAHELAENGIASYRFDKRIFKMDKYGIKEKDLRFEDFVKDVEDIITYFKNSDQFKNIIVAGHSEGSLIGMLAAKARADAFISLAGAGEPFDNIIVEQLAKQAPKLAENARAAFDEMKKEGQTSNYAPMLQSIFRESVQPYMLSWIKYDPAEEIAKLNIPVLIINGTTDVQVDTKEAEMLKKGKPDAELILIDRMNHIFRKVDSDDMLVNTKTYNEPSRPLHPELIPALTKFIKDLK</sequence>
<gene>
    <name evidence="3" type="ORF">C7S20_11180</name>
</gene>
<dbReference type="InterPro" id="IPR053145">
    <property type="entry name" value="AB_hydrolase_Est10"/>
</dbReference>
<accession>A0A2R3Z660</accession>
<evidence type="ECO:0000313" key="4">
    <source>
        <dbReference type="Proteomes" id="UP000241507"/>
    </source>
</evidence>
<evidence type="ECO:0000259" key="2">
    <source>
        <dbReference type="Pfam" id="PF12146"/>
    </source>
</evidence>
<dbReference type="GO" id="GO:0052689">
    <property type="term" value="F:carboxylic ester hydrolase activity"/>
    <property type="evidence" value="ECO:0007669"/>
    <property type="project" value="TreeGrafter"/>
</dbReference>
<organism evidence="3 4">
    <name type="scientific">Christiangramia fulva</name>
    <dbReference type="NCBI Taxonomy" id="2126553"/>
    <lineage>
        <taxon>Bacteria</taxon>
        <taxon>Pseudomonadati</taxon>
        <taxon>Bacteroidota</taxon>
        <taxon>Flavobacteriia</taxon>
        <taxon>Flavobacteriales</taxon>
        <taxon>Flavobacteriaceae</taxon>
        <taxon>Christiangramia</taxon>
    </lineage>
</organism>
<feature type="signal peptide" evidence="1">
    <location>
        <begin position="1"/>
        <end position="19"/>
    </location>
</feature>
<dbReference type="SUPFAM" id="SSF53474">
    <property type="entry name" value="alpha/beta-Hydrolases"/>
    <property type="match status" value="1"/>
</dbReference>
<protein>
    <submittedName>
        <fullName evidence="3">Alpha/beta hydrolase</fullName>
    </submittedName>
</protein>
<reference evidence="4" key="1">
    <citation type="submission" date="2018-03" db="EMBL/GenBank/DDBJ databases">
        <title>Gramella fulva sp. nov., isolated from a dry surface of tidal flat.</title>
        <authorList>
            <person name="Hwang S.H."/>
            <person name="Hwang W.M."/>
            <person name="Kang K."/>
            <person name="Ahn T.-Y."/>
        </authorList>
    </citation>
    <scope>NUCLEOTIDE SEQUENCE [LARGE SCALE GENOMIC DNA]</scope>
    <source>
        <strain evidence="4">SH35</strain>
    </source>
</reference>
<dbReference type="Pfam" id="PF12146">
    <property type="entry name" value="Hydrolase_4"/>
    <property type="match status" value="1"/>
</dbReference>
<name>A0A2R3Z660_9FLAO</name>
<dbReference type="RefSeq" id="WP_107012543.1">
    <property type="nucleotide sequence ID" value="NZ_CP028136.1"/>
</dbReference>
<keyword evidence="1" id="KW-0732">Signal</keyword>
<feature type="domain" description="Serine aminopeptidase S33" evidence="2">
    <location>
        <begin position="75"/>
        <end position="173"/>
    </location>
</feature>
<dbReference type="PANTHER" id="PTHR43265">
    <property type="entry name" value="ESTERASE ESTD"/>
    <property type="match status" value="1"/>
</dbReference>
<dbReference type="OrthoDB" id="9809549at2"/>
<dbReference type="Proteomes" id="UP000241507">
    <property type="component" value="Chromosome"/>
</dbReference>
<dbReference type="InterPro" id="IPR022742">
    <property type="entry name" value="Hydrolase_4"/>
</dbReference>
<evidence type="ECO:0000313" key="3">
    <source>
        <dbReference type="EMBL" id="AVR45767.1"/>
    </source>
</evidence>
<keyword evidence="4" id="KW-1185">Reference proteome</keyword>
<dbReference type="KEGG" id="grs:C7S20_11180"/>
<dbReference type="EMBL" id="CP028136">
    <property type="protein sequence ID" value="AVR45767.1"/>
    <property type="molecule type" value="Genomic_DNA"/>
</dbReference>
<dbReference type="AlphaFoldDB" id="A0A2R3Z660"/>
<feature type="chain" id="PRO_5015314507" evidence="1">
    <location>
        <begin position="20"/>
        <end position="312"/>
    </location>
</feature>
<dbReference type="PANTHER" id="PTHR43265:SF1">
    <property type="entry name" value="ESTERASE ESTD"/>
    <property type="match status" value="1"/>
</dbReference>
<evidence type="ECO:0000256" key="1">
    <source>
        <dbReference type="SAM" id="SignalP"/>
    </source>
</evidence>